<organism evidence="2 3">
    <name type="scientific">Dorcoceras hygrometricum</name>
    <dbReference type="NCBI Taxonomy" id="472368"/>
    <lineage>
        <taxon>Eukaryota</taxon>
        <taxon>Viridiplantae</taxon>
        <taxon>Streptophyta</taxon>
        <taxon>Embryophyta</taxon>
        <taxon>Tracheophyta</taxon>
        <taxon>Spermatophyta</taxon>
        <taxon>Magnoliopsida</taxon>
        <taxon>eudicotyledons</taxon>
        <taxon>Gunneridae</taxon>
        <taxon>Pentapetalae</taxon>
        <taxon>asterids</taxon>
        <taxon>lamiids</taxon>
        <taxon>Lamiales</taxon>
        <taxon>Gesneriaceae</taxon>
        <taxon>Didymocarpoideae</taxon>
        <taxon>Trichosporeae</taxon>
        <taxon>Loxocarpinae</taxon>
        <taxon>Dorcoceras</taxon>
    </lineage>
</organism>
<accession>A0A2Z7B9I1</accession>
<sequence>MRTRGDKRPSRKNDRKVLVAEESNRNWADTDSDSSSSSSSSSDSEQEEFHCLMADQTSDDEDIVFDARSIFSFSGEQVSTSCKKREMKFEFRLLSDILEKTISVKAAAGRNSTAGQPTQQYSQQSAVQSAVSSTVSSQQGQTSCWTIKPALTNEKFRFWLANSSSFVHAYKRDFSILTVKLGEFMGNYTS</sequence>
<gene>
    <name evidence="2" type="ORF">F511_39267</name>
</gene>
<feature type="compositionally biased region" description="Basic and acidic residues" evidence="1">
    <location>
        <begin position="1"/>
        <end position="24"/>
    </location>
</feature>
<evidence type="ECO:0000313" key="3">
    <source>
        <dbReference type="Proteomes" id="UP000250235"/>
    </source>
</evidence>
<evidence type="ECO:0000256" key="1">
    <source>
        <dbReference type="SAM" id="MobiDB-lite"/>
    </source>
</evidence>
<evidence type="ECO:0000313" key="2">
    <source>
        <dbReference type="EMBL" id="KZV28566.1"/>
    </source>
</evidence>
<feature type="region of interest" description="Disordered" evidence="1">
    <location>
        <begin position="1"/>
        <end position="48"/>
    </location>
</feature>
<dbReference type="EMBL" id="KV010082">
    <property type="protein sequence ID" value="KZV28566.1"/>
    <property type="molecule type" value="Genomic_DNA"/>
</dbReference>
<feature type="compositionally biased region" description="Low complexity" evidence="1">
    <location>
        <begin position="33"/>
        <end position="43"/>
    </location>
</feature>
<dbReference type="Proteomes" id="UP000250235">
    <property type="component" value="Unassembled WGS sequence"/>
</dbReference>
<proteinExistence type="predicted"/>
<reference evidence="2 3" key="1">
    <citation type="journal article" date="2015" name="Proc. Natl. Acad. Sci. U.S.A.">
        <title>The resurrection genome of Boea hygrometrica: A blueprint for survival of dehydration.</title>
        <authorList>
            <person name="Xiao L."/>
            <person name="Yang G."/>
            <person name="Zhang L."/>
            <person name="Yang X."/>
            <person name="Zhao S."/>
            <person name="Ji Z."/>
            <person name="Zhou Q."/>
            <person name="Hu M."/>
            <person name="Wang Y."/>
            <person name="Chen M."/>
            <person name="Xu Y."/>
            <person name="Jin H."/>
            <person name="Xiao X."/>
            <person name="Hu G."/>
            <person name="Bao F."/>
            <person name="Hu Y."/>
            <person name="Wan P."/>
            <person name="Li L."/>
            <person name="Deng X."/>
            <person name="Kuang T."/>
            <person name="Xiang C."/>
            <person name="Zhu J.K."/>
            <person name="Oliver M.J."/>
            <person name="He Y."/>
        </authorList>
    </citation>
    <scope>NUCLEOTIDE SEQUENCE [LARGE SCALE GENOMIC DNA]</scope>
    <source>
        <strain evidence="3">cv. XS01</strain>
    </source>
</reference>
<protein>
    <submittedName>
        <fullName evidence="2">Uncharacterized protein</fullName>
    </submittedName>
</protein>
<keyword evidence="3" id="KW-1185">Reference proteome</keyword>
<name>A0A2Z7B9I1_9LAMI</name>
<dbReference type="AlphaFoldDB" id="A0A2Z7B9I1"/>